<dbReference type="AlphaFoldDB" id="A0A6G1SMD9"/>
<dbReference type="EMBL" id="GGYP01006884">
    <property type="protein sequence ID" value="MDE51655.1"/>
    <property type="molecule type" value="Transcribed_RNA"/>
</dbReference>
<keyword evidence="1" id="KW-0830">Ubiquinone</keyword>
<name>A0A6G1SMD9_9ACAR</name>
<dbReference type="GO" id="GO:0005739">
    <property type="term" value="C:mitochondrion"/>
    <property type="evidence" value="ECO:0007669"/>
    <property type="project" value="InterPro"/>
</dbReference>
<dbReference type="InterPro" id="IPR008699">
    <property type="entry name" value="NDUFB8"/>
</dbReference>
<gene>
    <name evidence="1" type="primary">NDUFB8_1</name>
    <name evidence="1" type="ORF">g.1187</name>
</gene>
<accession>A0A6G1SMD9</accession>
<protein>
    <submittedName>
        <fullName evidence="1">NADH dehydrogenase [ubiquinone] 1 beta subcomplex subunit 8, mitochondrial</fullName>
    </submittedName>
</protein>
<sequence>MLALSKVIPQSRLLAPVASSHLCGSRRNKTVWIYRLAPEAPVTNKSVGPWPETKEEREKAARKYNLIPEDYEPYPEEDGLGDYPKLPAVGAYNRYKYDDFDDPQDMRFYGEPFHIQADMFQWERIDPMESEKIAFHQYPWWKRALFCFGYPALIVSIIYLADYTKINVNHPWKIRSYNEGKPVYAFPKSAHDDDHHHHH</sequence>
<dbReference type="PANTHER" id="PTHR12840:SF1">
    <property type="entry name" value="NADH DEHYDROGENASE [UBIQUINONE] 1 BETA SUBCOMPLEX SUBUNIT 8, MITOCHONDRIAL"/>
    <property type="match status" value="1"/>
</dbReference>
<proteinExistence type="predicted"/>
<reference evidence="1" key="1">
    <citation type="submission" date="2018-10" db="EMBL/GenBank/DDBJ databases">
        <title>Transcriptome assembly of Aceria tosichella (Wheat curl mite) Type 2.</title>
        <authorList>
            <person name="Scully E.D."/>
            <person name="Geib S.M."/>
            <person name="Palmer N.A."/>
            <person name="Gupta A.K."/>
            <person name="Sarath G."/>
            <person name="Tatineni S."/>
        </authorList>
    </citation>
    <scope>NUCLEOTIDE SEQUENCE</scope>
    <source>
        <strain evidence="1">LincolnNE</strain>
    </source>
</reference>
<dbReference type="PANTHER" id="PTHR12840">
    <property type="entry name" value="NADH-UBIQUINONE OXIDOREDUCTASE ASHI SUBUNIT"/>
    <property type="match status" value="1"/>
</dbReference>
<organism evidence="1">
    <name type="scientific">Aceria tosichella</name>
    <name type="common">wheat curl mite</name>
    <dbReference type="NCBI Taxonomy" id="561515"/>
    <lineage>
        <taxon>Eukaryota</taxon>
        <taxon>Metazoa</taxon>
        <taxon>Ecdysozoa</taxon>
        <taxon>Arthropoda</taxon>
        <taxon>Chelicerata</taxon>
        <taxon>Arachnida</taxon>
        <taxon>Acari</taxon>
        <taxon>Acariformes</taxon>
        <taxon>Trombidiformes</taxon>
        <taxon>Prostigmata</taxon>
        <taxon>Eupodina</taxon>
        <taxon>Eriophyoidea</taxon>
        <taxon>Eriophyidae</taxon>
        <taxon>Eriophyinae</taxon>
        <taxon>Aceriini</taxon>
        <taxon>Aceria</taxon>
    </lineage>
</organism>
<dbReference type="Pfam" id="PF05821">
    <property type="entry name" value="NDUF_B8"/>
    <property type="match status" value="1"/>
</dbReference>
<evidence type="ECO:0000313" key="1">
    <source>
        <dbReference type="EMBL" id="MDE51655.1"/>
    </source>
</evidence>